<evidence type="ECO:0000256" key="1">
    <source>
        <dbReference type="SAM" id="MobiDB-lite"/>
    </source>
</evidence>
<feature type="compositionally biased region" description="Pro residues" evidence="1">
    <location>
        <begin position="234"/>
        <end position="247"/>
    </location>
</feature>
<proteinExistence type="predicted"/>
<dbReference type="AlphaFoldDB" id="A0A8S3XP97"/>
<keyword evidence="3" id="KW-1185">Reference proteome</keyword>
<feature type="region of interest" description="Disordered" evidence="1">
    <location>
        <begin position="217"/>
        <end position="255"/>
    </location>
</feature>
<organism evidence="2 3">
    <name type="scientific">Parnassius apollo</name>
    <name type="common">Apollo butterfly</name>
    <name type="synonym">Papilio apollo</name>
    <dbReference type="NCBI Taxonomy" id="110799"/>
    <lineage>
        <taxon>Eukaryota</taxon>
        <taxon>Metazoa</taxon>
        <taxon>Ecdysozoa</taxon>
        <taxon>Arthropoda</taxon>
        <taxon>Hexapoda</taxon>
        <taxon>Insecta</taxon>
        <taxon>Pterygota</taxon>
        <taxon>Neoptera</taxon>
        <taxon>Endopterygota</taxon>
        <taxon>Lepidoptera</taxon>
        <taxon>Glossata</taxon>
        <taxon>Ditrysia</taxon>
        <taxon>Papilionoidea</taxon>
        <taxon>Papilionidae</taxon>
        <taxon>Parnassiinae</taxon>
        <taxon>Parnassini</taxon>
        <taxon>Parnassius</taxon>
        <taxon>Parnassius</taxon>
    </lineage>
</organism>
<dbReference type="EMBL" id="CAJQZP010001279">
    <property type="protein sequence ID" value="CAG5036155.1"/>
    <property type="molecule type" value="Genomic_DNA"/>
</dbReference>
<dbReference type="OrthoDB" id="7489835at2759"/>
<accession>A0A8S3XP97</accession>
<reference evidence="2" key="1">
    <citation type="submission" date="2021-04" db="EMBL/GenBank/DDBJ databases">
        <authorList>
            <person name="Tunstrom K."/>
        </authorList>
    </citation>
    <scope>NUCLEOTIDE SEQUENCE</scope>
</reference>
<evidence type="ECO:0000313" key="2">
    <source>
        <dbReference type="EMBL" id="CAG5036155.1"/>
    </source>
</evidence>
<evidence type="ECO:0000313" key="3">
    <source>
        <dbReference type="Proteomes" id="UP000691718"/>
    </source>
</evidence>
<protein>
    <submittedName>
        <fullName evidence="2">(apollo) hypothetical protein</fullName>
    </submittedName>
</protein>
<gene>
    <name evidence="2" type="ORF">PAPOLLO_LOCUS20751</name>
</gene>
<dbReference type="Proteomes" id="UP000691718">
    <property type="component" value="Unassembled WGS sequence"/>
</dbReference>
<sequence>MPSGTGVCSLRAAAVRVERCRVVRVCVACALQLCAWSDAEWYVCVQPARCSCARGAMPSGTGVCSLRAAAVRVERCRVVRVCAACALQLCAWSDAEWYVCVQPARCSCARGAMPSGTGVCSLRAAAVRVERCRVVRVCVACALQLCAWSDAECLGYKPFMMAISNQVPFLTSIINTRERRVSMVKNRVRTPSTGSLNLDIKPQQTVVESKVGAAQKVAQKAEGSPGVHAASGDVPPPAPASPPPAAPAPSACALM</sequence>
<name>A0A8S3XP97_PARAO</name>
<comment type="caution">
    <text evidence="2">The sequence shown here is derived from an EMBL/GenBank/DDBJ whole genome shotgun (WGS) entry which is preliminary data.</text>
</comment>